<name>A0A1Q9EP13_SYMMI</name>
<keyword evidence="3 7" id="KW-1133">Transmembrane helix</keyword>
<dbReference type="GO" id="GO:0005249">
    <property type="term" value="F:voltage-gated potassium channel activity"/>
    <property type="evidence" value="ECO:0007669"/>
    <property type="project" value="TreeGrafter"/>
</dbReference>
<feature type="transmembrane region" description="Helical" evidence="7">
    <location>
        <begin position="1640"/>
        <end position="1658"/>
    </location>
</feature>
<gene>
    <name evidence="9" type="primary">Kcnh7</name>
    <name evidence="9" type="ORF">AK812_SmicGene7283</name>
</gene>
<feature type="transmembrane region" description="Helical" evidence="7">
    <location>
        <begin position="474"/>
        <end position="494"/>
    </location>
</feature>
<keyword evidence="2 7" id="KW-0812">Transmembrane</keyword>
<keyword evidence="10" id="KW-1185">Reference proteome</keyword>
<evidence type="ECO:0000313" key="9">
    <source>
        <dbReference type="EMBL" id="OLQ09163.1"/>
    </source>
</evidence>
<comment type="subcellular location">
    <subcellularLocation>
        <location evidence="1">Membrane</location>
        <topology evidence="1">Multi-pass membrane protein</topology>
    </subcellularLocation>
</comment>
<keyword evidence="5" id="KW-0175">Coiled coil</keyword>
<feature type="compositionally biased region" description="Low complexity" evidence="6">
    <location>
        <begin position="13"/>
        <end position="30"/>
    </location>
</feature>
<dbReference type="InterPro" id="IPR050818">
    <property type="entry name" value="KCNH_animal-type"/>
</dbReference>
<evidence type="ECO:0000313" key="10">
    <source>
        <dbReference type="Proteomes" id="UP000186817"/>
    </source>
</evidence>
<dbReference type="SUPFAM" id="SSF51206">
    <property type="entry name" value="cAMP-binding domain-like"/>
    <property type="match status" value="1"/>
</dbReference>
<feature type="transmembrane region" description="Helical" evidence="7">
    <location>
        <begin position="1708"/>
        <end position="1732"/>
    </location>
</feature>
<feature type="region of interest" description="Disordered" evidence="6">
    <location>
        <begin position="1"/>
        <end position="42"/>
    </location>
</feature>
<feature type="coiled-coil region" evidence="5">
    <location>
        <begin position="46"/>
        <end position="80"/>
    </location>
</feature>
<accession>A0A1Q9EP13</accession>
<evidence type="ECO:0000256" key="3">
    <source>
        <dbReference type="ARBA" id="ARBA00022989"/>
    </source>
</evidence>
<keyword evidence="4 7" id="KW-0472">Membrane</keyword>
<evidence type="ECO:0000256" key="2">
    <source>
        <dbReference type="ARBA" id="ARBA00022692"/>
    </source>
</evidence>
<feature type="domain" description="Ion transport" evidence="8">
    <location>
        <begin position="249"/>
        <end position="500"/>
    </location>
</feature>
<evidence type="ECO:0000256" key="7">
    <source>
        <dbReference type="SAM" id="Phobius"/>
    </source>
</evidence>
<dbReference type="SUPFAM" id="SSF81324">
    <property type="entry name" value="Voltage-gated potassium channels"/>
    <property type="match status" value="1"/>
</dbReference>
<feature type="region of interest" description="Disordered" evidence="6">
    <location>
        <begin position="1765"/>
        <end position="1789"/>
    </location>
</feature>
<feature type="transmembrane region" description="Helical" evidence="7">
    <location>
        <begin position="1670"/>
        <end position="1688"/>
    </location>
</feature>
<feature type="region of interest" description="Disordered" evidence="6">
    <location>
        <begin position="109"/>
        <end position="133"/>
    </location>
</feature>
<evidence type="ECO:0000256" key="6">
    <source>
        <dbReference type="SAM" id="MobiDB-lite"/>
    </source>
</evidence>
<dbReference type="PANTHER" id="PTHR10217:SF435">
    <property type="entry name" value="POTASSIUM VOLTAGE-GATED CHANNEL PROTEIN EAG"/>
    <property type="match status" value="1"/>
</dbReference>
<evidence type="ECO:0000256" key="1">
    <source>
        <dbReference type="ARBA" id="ARBA00004141"/>
    </source>
</evidence>
<dbReference type="Gene3D" id="1.10.287.70">
    <property type="match status" value="1"/>
</dbReference>
<comment type="caution">
    <text evidence="9">The sequence shown here is derived from an EMBL/GenBank/DDBJ whole genome shotgun (WGS) entry which is preliminary data.</text>
</comment>
<organism evidence="9 10">
    <name type="scientific">Symbiodinium microadriaticum</name>
    <name type="common">Dinoflagellate</name>
    <name type="synonym">Zooxanthella microadriatica</name>
    <dbReference type="NCBI Taxonomy" id="2951"/>
    <lineage>
        <taxon>Eukaryota</taxon>
        <taxon>Sar</taxon>
        <taxon>Alveolata</taxon>
        <taxon>Dinophyceae</taxon>
        <taxon>Suessiales</taxon>
        <taxon>Symbiodiniaceae</taxon>
        <taxon>Symbiodinium</taxon>
    </lineage>
</organism>
<proteinExistence type="predicted"/>
<reference evidence="9 10" key="1">
    <citation type="submission" date="2016-02" db="EMBL/GenBank/DDBJ databases">
        <title>Genome analysis of coral dinoflagellate symbionts highlights evolutionary adaptations to a symbiotic lifestyle.</title>
        <authorList>
            <person name="Aranda M."/>
            <person name="Li Y."/>
            <person name="Liew Y.J."/>
            <person name="Baumgarten S."/>
            <person name="Simakov O."/>
            <person name="Wilson M."/>
            <person name="Piel J."/>
            <person name="Ashoor H."/>
            <person name="Bougouffa S."/>
            <person name="Bajic V.B."/>
            <person name="Ryu T."/>
            <person name="Ravasi T."/>
            <person name="Bayer T."/>
            <person name="Micklem G."/>
            <person name="Kim H."/>
            <person name="Bhak J."/>
            <person name="Lajeunesse T.C."/>
            <person name="Voolstra C.R."/>
        </authorList>
    </citation>
    <scope>NUCLEOTIDE SEQUENCE [LARGE SCALE GENOMIC DNA]</scope>
    <source>
        <strain evidence="9 10">CCMP2467</strain>
    </source>
</reference>
<dbReference type="Pfam" id="PF00520">
    <property type="entry name" value="Ion_trans"/>
    <property type="match status" value="1"/>
</dbReference>
<dbReference type="GO" id="GO:0005886">
    <property type="term" value="C:plasma membrane"/>
    <property type="evidence" value="ECO:0007669"/>
    <property type="project" value="TreeGrafter"/>
</dbReference>
<sequence length="1789" mass="200411">MLAAASLLQDPFASSPAKPSPSMSQSASLKSNRHSRAAGGMEPGFNELMQQLAAQHNKEIQQLKVRLDLVQAENRSFKTRISAVTGATGNRSSARASEFYMDSRLTDNLSEVGDSLNPRDFEEDTSSAPRQTTETAEVAQVVPDERTVCSATKTTSVRTTQASLMDGRTETEMLAGDESLALQPKTIELNDVWTKASFGARSKGTTKTLGQRMHASDRTNSIEELTIVGMTQGMMRHVIGNPTSAKRMAWDAIGGIMILYDITTLPLMVFEDVDSIATDILGWIVLVYWTLNVVNSLTCGYLQNGVAVMSPKAIFLRYVTRTIFVDMLTLVPDWTVTILQLNASPGQDFQEARLLRALRAFRLTRLVRIVKLRWLMEVLRDYLDSEYASIMFEIAKMMALLLVINHVLACAWFGLALLGSEIGWRDWKSSHVLDYDHADSWWLYDYLTSLHWSLCQFTPASMEVQPSNPIERGFATLTVLFALIVFSYIVGSITGSLTQLRMMSEAITRETLKLRRFLRRNAVPIGLSLRIRRFVEFELRRRQQPVSQQSVSCLNVLSDQLQTELGFALVQPTLATHPVFENLMRSSGGASLLERASQGFEKKTLALDDWEFLACTPATHMRYLISGELRYAKQSGTLGEAEETDLLPGDSYWISEAVLWMSDWDHVGELTASLESNLLLISPECILPWSLLFPASHKFLKTYAQDFVKFYRNLPQEELTDVLEPAIVSHLANNQGRVQNQSTLSDAAAAVEAAARRFESAQQKQFRLDMKLDIDDVSVALSDFQAPVVRAQLSTPSPAAQLHLQTMPHYFSVDIDISSLKVEVLNSVLRCWEPLLEPFAASVQVERRPDGEDGAGHAQQVVLTGKGPLLVNITPNMVKQTGFLLQLLSEAGSCQDQRGHRARVCWASGARYRAVNICEFPLELEIPGVQQTLTVPPTGSLWEPLDDWVLQSFATALRIRVPGGSFSRLLLLERADSLSLVMEMQVDGFISCLVDGAIEEHTALELSLEDAESVDFFEEDFLDVEWNEERSAVKEPVQLQVKTSAGRSSGITPKPNALLKYMCQLLDGALSGQARIFEQAAAPVDLAAPNQPPRYACYAQIQPLCPKLSPTAPSASGVPGPPKTRFKHPQRAFLAQASTFPLKLQVPRPPSMPQAKRPPRRHFAVLTTNGDAGNAAVKDQEVNAPTRQRPTRSALALDLGFQEQGTVHTDCRVQQLGSMCPSFCIWQPQRVASSAAVERTMPPKAVSIKDKAAKRKEKLFSQAKAVLKVDPEAVKRRLDEVTNQQKLDVHHEVLKETQDEVEDHFEFITNLQALNQALRERDHKRERAQDSVMNMFATKCLSTVHAWLLSQFAFRLIERVLLSIDESLDSKQNGLYLLCYSIYAVFLAISVPPIQKWLSRVDNFDKYTRRHALVDLQVKALPMIMAWAFKDVVQYCLKYTDPDNSVVWNELAVTAGLVLVVAFLQHLPPVSRAGAELATATPNNSIINRYLTLPSTMFLGTGYAFNQLATYVVDVLSKLADDNNSDASTGQNAATIFKVMFQVSYFGAMAFAVIRFDSWFQARKEMALKKEEDAEEDDDYVTAFEIEVANDIGDTVTHATAFVYGWGFSDTLRVIYFPFFNGCTSISWSSCPQSPQYPQVWYYAILASIILGSYMKQLSMQEYRSAHSKSYRTLMITAMSLTVGWGWMDVCNSTTTFFISEWMKTHTSLWSIPIIYFIHLVFVYAILTEIYFQILDEMRFLKRERSEFQENFPTIPASVRRYQGSDLTDLEQGRPPAADETADKKDLHL</sequence>
<dbReference type="EMBL" id="LSRX01000103">
    <property type="protein sequence ID" value="OLQ09163.1"/>
    <property type="molecule type" value="Genomic_DNA"/>
</dbReference>
<dbReference type="OrthoDB" id="417422at2759"/>
<dbReference type="PANTHER" id="PTHR10217">
    <property type="entry name" value="VOLTAGE AND LIGAND GATED POTASSIUM CHANNEL"/>
    <property type="match status" value="1"/>
</dbReference>
<dbReference type="GO" id="GO:0042391">
    <property type="term" value="P:regulation of membrane potential"/>
    <property type="evidence" value="ECO:0007669"/>
    <property type="project" value="TreeGrafter"/>
</dbReference>
<feature type="transmembrane region" description="Helical" evidence="7">
    <location>
        <begin position="399"/>
        <end position="419"/>
    </location>
</feature>
<dbReference type="InterPro" id="IPR018490">
    <property type="entry name" value="cNMP-bd_dom_sf"/>
</dbReference>
<evidence type="ECO:0000256" key="4">
    <source>
        <dbReference type="ARBA" id="ARBA00023136"/>
    </source>
</evidence>
<evidence type="ECO:0000256" key="5">
    <source>
        <dbReference type="SAM" id="Coils"/>
    </source>
</evidence>
<dbReference type="Proteomes" id="UP000186817">
    <property type="component" value="Unassembled WGS sequence"/>
</dbReference>
<dbReference type="InterPro" id="IPR005821">
    <property type="entry name" value="Ion_trans_dom"/>
</dbReference>
<evidence type="ECO:0000259" key="8">
    <source>
        <dbReference type="Pfam" id="PF00520"/>
    </source>
</evidence>
<protein>
    <submittedName>
        <fullName evidence="9">Potassium voltage-gated channel subfamily H member 7</fullName>
    </submittedName>
</protein>